<comment type="caution">
    <text evidence="6">The sequence shown here is derived from an EMBL/GenBank/DDBJ whole genome shotgun (WGS) entry which is preliminary data.</text>
</comment>
<keyword evidence="4" id="KW-0812">Transmembrane</keyword>
<dbReference type="CDD" id="cd01949">
    <property type="entry name" value="GGDEF"/>
    <property type="match status" value="1"/>
</dbReference>
<evidence type="ECO:0000256" key="1">
    <source>
        <dbReference type="ARBA" id="ARBA00001946"/>
    </source>
</evidence>
<feature type="domain" description="GGDEF" evidence="5">
    <location>
        <begin position="229"/>
        <end position="361"/>
    </location>
</feature>
<evidence type="ECO:0000256" key="3">
    <source>
        <dbReference type="ARBA" id="ARBA00034247"/>
    </source>
</evidence>
<protein>
    <recommendedName>
        <fullName evidence="2">diguanylate cyclase</fullName>
        <ecNumber evidence="2">2.7.7.65</ecNumber>
    </recommendedName>
</protein>
<dbReference type="EC" id="2.7.7.65" evidence="2"/>
<name>A0A1Q8STP3_9GAMM</name>
<dbReference type="InterPro" id="IPR029787">
    <property type="entry name" value="Nucleotide_cyclase"/>
</dbReference>
<comment type="catalytic activity">
    <reaction evidence="3">
        <text>2 GTP = 3',3'-c-di-GMP + 2 diphosphate</text>
        <dbReference type="Rhea" id="RHEA:24898"/>
        <dbReference type="ChEBI" id="CHEBI:33019"/>
        <dbReference type="ChEBI" id="CHEBI:37565"/>
        <dbReference type="ChEBI" id="CHEBI:58805"/>
        <dbReference type="EC" id="2.7.7.65"/>
    </reaction>
</comment>
<gene>
    <name evidence="6" type="ORF">BTW07_08075</name>
</gene>
<dbReference type="InterPro" id="IPR000160">
    <property type="entry name" value="GGDEF_dom"/>
</dbReference>
<evidence type="ECO:0000256" key="4">
    <source>
        <dbReference type="SAM" id="Phobius"/>
    </source>
</evidence>
<dbReference type="Pfam" id="PF00990">
    <property type="entry name" value="GGDEF"/>
    <property type="match status" value="1"/>
</dbReference>
<sequence>MRSLFFAIRQKCTELWRRCTKAPDALAAERRRSFEIMAEIYLLAFCLQAAVAPLMFLVDRPLLGGLNLLCLAAYVVALVLHHRLFVATALTIKLCTFLVFVIVGVAVAANQTSLIYYLLFAEVELMLADLRRRTKILVTACLIAITLGVLHLPPLHGTDATSSAVDTMLSDLGLALVFVMLCVVILRMLAITDHHEHRYRSDAMYDSLTRVLNRRAIFERASVHWRTQRDFAVVLVDADHFKEINDNHGHTTGDAVLYHLATLLRESLRGEDSVGRVGGEEFLLLLPDAGKSDSIAAATRIRDSLANHPCRLDKVELSVTLSMGIATSDEGLHLRDLIELADRRLYAAKSAGRDQVVAEGYLDTAASRNAQRLAQGVERALETDEA</sequence>
<reference evidence="6 7" key="1">
    <citation type="submission" date="2016-12" db="EMBL/GenBank/DDBJ databases">
        <title>Draft genome sequences of strains Salinicola socius SMB35, Salinicola sp. MH3R3-1 and Chromohalobacter sp. SMB17 from the Verkhnekamsk potash mining region of Russia.</title>
        <authorList>
            <person name="Mavrodi D.V."/>
            <person name="Olsson B.E."/>
            <person name="Korsakova E.S."/>
            <person name="Pyankova A."/>
            <person name="Mavrodi O.V."/>
            <person name="Plotnikova E.G."/>
        </authorList>
    </citation>
    <scope>NUCLEOTIDE SEQUENCE [LARGE SCALE GENOMIC DNA]</scope>
    <source>
        <strain evidence="6 7">SMB35</strain>
    </source>
</reference>
<dbReference type="EMBL" id="MSDO01000009">
    <property type="protein sequence ID" value="OLO04742.1"/>
    <property type="molecule type" value="Genomic_DNA"/>
</dbReference>
<feature type="transmembrane region" description="Helical" evidence="4">
    <location>
        <begin position="168"/>
        <end position="190"/>
    </location>
</feature>
<evidence type="ECO:0000313" key="7">
    <source>
        <dbReference type="Proteomes" id="UP000186878"/>
    </source>
</evidence>
<feature type="transmembrane region" description="Helical" evidence="4">
    <location>
        <begin position="137"/>
        <end position="156"/>
    </location>
</feature>
<comment type="cofactor">
    <cofactor evidence="1">
        <name>Mg(2+)</name>
        <dbReference type="ChEBI" id="CHEBI:18420"/>
    </cofactor>
</comment>
<dbReference type="NCBIfam" id="TIGR00254">
    <property type="entry name" value="GGDEF"/>
    <property type="match status" value="1"/>
</dbReference>
<keyword evidence="7" id="KW-1185">Reference proteome</keyword>
<feature type="transmembrane region" description="Helical" evidence="4">
    <location>
        <begin position="62"/>
        <end position="80"/>
    </location>
</feature>
<feature type="transmembrane region" description="Helical" evidence="4">
    <location>
        <begin position="40"/>
        <end position="56"/>
    </location>
</feature>
<dbReference type="SMART" id="SM00267">
    <property type="entry name" value="GGDEF"/>
    <property type="match status" value="1"/>
</dbReference>
<keyword evidence="4" id="KW-1133">Transmembrane helix</keyword>
<dbReference type="PROSITE" id="PS50887">
    <property type="entry name" value="GGDEF"/>
    <property type="match status" value="1"/>
</dbReference>
<evidence type="ECO:0000259" key="5">
    <source>
        <dbReference type="PROSITE" id="PS50887"/>
    </source>
</evidence>
<keyword evidence="4" id="KW-0472">Membrane</keyword>
<dbReference type="PANTHER" id="PTHR45138">
    <property type="entry name" value="REGULATORY COMPONENTS OF SENSORY TRANSDUCTION SYSTEM"/>
    <property type="match status" value="1"/>
</dbReference>
<proteinExistence type="predicted"/>
<accession>A0A1Q8STP3</accession>
<evidence type="ECO:0000256" key="2">
    <source>
        <dbReference type="ARBA" id="ARBA00012528"/>
    </source>
</evidence>
<dbReference type="GO" id="GO:0052621">
    <property type="term" value="F:diguanylate cyclase activity"/>
    <property type="evidence" value="ECO:0007669"/>
    <property type="project" value="UniProtKB-EC"/>
</dbReference>
<dbReference type="PANTHER" id="PTHR45138:SF9">
    <property type="entry name" value="DIGUANYLATE CYCLASE DGCM-RELATED"/>
    <property type="match status" value="1"/>
</dbReference>
<dbReference type="SUPFAM" id="SSF55073">
    <property type="entry name" value="Nucleotide cyclase"/>
    <property type="match status" value="1"/>
</dbReference>
<dbReference type="Gene3D" id="3.30.70.270">
    <property type="match status" value="1"/>
</dbReference>
<dbReference type="InterPro" id="IPR050469">
    <property type="entry name" value="Diguanylate_Cyclase"/>
</dbReference>
<feature type="transmembrane region" description="Helical" evidence="4">
    <location>
        <begin position="87"/>
        <end position="108"/>
    </location>
</feature>
<dbReference type="STRING" id="404433.BTW07_08075"/>
<dbReference type="FunFam" id="3.30.70.270:FF:000001">
    <property type="entry name" value="Diguanylate cyclase domain protein"/>
    <property type="match status" value="1"/>
</dbReference>
<organism evidence="6 7">
    <name type="scientific">Salinicola socius</name>
    <dbReference type="NCBI Taxonomy" id="404433"/>
    <lineage>
        <taxon>Bacteria</taxon>
        <taxon>Pseudomonadati</taxon>
        <taxon>Pseudomonadota</taxon>
        <taxon>Gammaproteobacteria</taxon>
        <taxon>Oceanospirillales</taxon>
        <taxon>Halomonadaceae</taxon>
        <taxon>Salinicola</taxon>
    </lineage>
</organism>
<dbReference type="InterPro" id="IPR043128">
    <property type="entry name" value="Rev_trsase/Diguanyl_cyclase"/>
</dbReference>
<evidence type="ECO:0000313" key="6">
    <source>
        <dbReference type="EMBL" id="OLO04742.1"/>
    </source>
</evidence>
<dbReference type="Proteomes" id="UP000186878">
    <property type="component" value="Unassembled WGS sequence"/>
</dbReference>
<dbReference type="AlphaFoldDB" id="A0A1Q8STP3"/>